<evidence type="ECO:0000259" key="8">
    <source>
        <dbReference type="Pfam" id="PF21467"/>
    </source>
</evidence>
<dbReference type="Gene3D" id="3.20.20.80">
    <property type="entry name" value="Glycosidases"/>
    <property type="match status" value="1"/>
</dbReference>
<dbReference type="InterPro" id="IPR031330">
    <property type="entry name" value="Gly_Hdrlase_35_cat"/>
</dbReference>
<feature type="signal peptide" evidence="5">
    <location>
        <begin position="1"/>
        <end position="20"/>
    </location>
</feature>
<sequence>MIKKIVFVLVSLFMLSNSYAQGKHVFSLGKNDFLLDGKPFRIISGEMHPGRIPKEYWRHRIQMTKAMGCNTIALYVFWNHHETEPGKFDFTSENRNIGDFLKICEEEKMWVLLRPGPYVCGEWDFGGLPSYLLKTPDIKLRCMDSTYLSAVKRYVSRLSAVVKSHLVTNGGNILMVQIENEYGSFGNDRTYLETLHGYWTSNGINTPFYTADGPTPYMLEAGSLPGMAVGLDSGGDPRDFNLAAKTNPGVPVFSSETYPGWLTHWGEKWAKPDTTSLLKEIKFLLDSSHSFNFYVIHGGTNFGFTAGANSFSATQYQPDITSYDYDAPINEQGRATPKYYALRNLISKYIKDVPAIPAPIPAMNIPEIRMQTYSSLWSNLPAPVKSAQPKPFEYYGQNQGMMVYKTKLIGHKSGKLTITEPHDYALIFLNGKFIDTIFRDRGKWTVNLPKTDVANPELEILVEGMGHINFAQFMIDRKGITDRVTLNGMTLMNWEIYPLPFNEKYVTQIKSSAVDTARRGTFFQGSFNLPQTADTYIDMSQYKKGMVWVNGHNLGRYWYVGPQQRLYCPASWLKKGENKVVVFDLLENQAKNIIGKETME</sequence>
<proteinExistence type="inferred from homology"/>
<keyword evidence="3 9" id="KW-0326">Glycosidase</keyword>
<organism evidence="9 10">
    <name type="scientific">Pinibacter soli</name>
    <dbReference type="NCBI Taxonomy" id="3044211"/>
    <lineage>
        <taxon>Bacteria</taxon>
        <taxon>Pseudomonadati</taxon>
        <taxon>Bacteroidota</taxon>
        <taxon>Chitinophagia</taxon>
        <taxon>Chitinophagales</taxon>
        <taxon>Chitinophagaceae</taxon>
        <taxon>Pinibacter</taxon>
    </lineage>
</organism>
<evidence type="ECO:0000256" key="4">
    <source>
        <dbReference type="RuleBase" id="RU003679"/>
    </source>
</evidence>
<dbReference type="InterPro" id="IPR017853">
    <property type="entry name" value="GH"/>
</dbReference>
<evidence type="ECO:0000256" key="5">
    <source>
        <dbReference type="SAM" id="SignalP"/>
    </source>
</evidence>
<name>A0ABT6RFI0_9BACT</name>
<keyword evidence="5" id="KW-0732">Signal</keyword>
<protein>
    <submittedName>
        <fullName evidence="9">Beta-galactosidase</fullName>
        <ecNumber evidence="9">3.2.1.23</ecNumber>
    </submittedName>
</protein>
<evidence type="ECO:0000256" key="2">
    <source>
        <dbReference type="ARBA" id="ARBA00022801"/>
    </source>
</evidence>
<evidence type="ECO:0000256" key="1">
    <source>
        <dbReference type="ARBA" id="ARBA00009809"/>
    </source>
</evidence>
<dbReference type="Pfam" id="PF01301">
    <property type="entry name" value="Glyco_hydro_35"/>
    <property type="match status" value="1"/>
</dbReference>
<accession>A0ABT6RFI0</accession>
<dbReference type="GO" id="GO:0004565">
    <property type="term" value="F:beta-galactosidase activity"/>
    <property type="evidence" value="ECO:0007669"/>
    <property type="project" value="UniProtKB-EC"/>
</dbReference>
<evidence type="ECO:0000259" key="7">
    <source>
        <dbReference type="Pfam" id="PF21317"/>
    </source>
</evidence>
<evidence type="ECO:0000259" key="6">
    <source>
        <dbReference type="Pfam" id="PF01301"/>
    </source>
</evidence>
<dbReference type="RefSeq" id="WP_282335405.1">
    <property type="nucleotide sequence ID" value="NZ_JASBRG010000007.1"/>
</dbReference>
<feature type="domain" description="Glycoside hydrolase 35 catalytic" evidence="6">
    <location>
        <begin position="33"/>
        <end position="348"/>
    </location>
</feature>
<dbReference type="SUPFAM" id="SSF49785">
    <property type="entry name" value="Galactose-binding domain-like"/>
    <property type="match status" value="1"/>
</dbReference>
<dbReference type="PANTHER" id="PTHR23421">
    <property type="entry name" value="BETA-GALACTOSIDASE RELATED"/>
    <property type="match status" value="1"/>
</dbReference>
<evidence type="ECO:0000313" key="10">
    <source>
        <dbReference type="Proteomes" id="UP001226434"/>
    </source>
</evidence>
<comment type="caution">
    <text evidence="9">The sequence shown here is derived from an EMBL/GenBank/DDBJ whole genome shotgun (WGS) entry which is preliminary data.</text>
</comment>
<gene>
    <name evidence="9" type="ORF">QJ048_15980</name>
</gene>
<dbReference type="InterPro" id="IPR048913">
    <property type="entry name" value="BetaGal_gal-bd"/>
</dbReference>
<dbReference type="InterPro" id="IPR048912">
    <property type="entry name" value="BetaGal1-like_ABD1"/>
</dbReference>
<dbReference type="Gene3D" id="2.60.120.260">
    <property type="entry name" value="Galactose-binding domain-like"/>
    <property type="match status" value="2"/>
</dbReference>
<evidence type="ECO:0000313" key="9">
    <source>
        <dbReference type="EMBL" id="MDI3321295.1"/>
    </source>
</evidence>
<feature type="domain" description="Beta-galactosidase 1-like first all-beta" evidence="7">
    <location>
        <begin position="389"/>
        <end position="500"/>
    </location>
</feature>
<dbReference type="Proteomes" id="UP001226434">
    <property type="component" value="Unassembled WGS sequence"/>
</dbReference>
<feature type="domain" description="Beta-galactosidase galactose-binding" evidence="8">
    <location>
        <begin position="521"/>
        <end position="578"/>
    </location>
</feature>
<dbReference type="PIRSF" id="PIRSF006336">
    <property type="entry name" value="B-gal"/>
    <property type="match status" value="1"/>
</dbReference>
<dbReference type="EMBL" id="JASBRG010000007">
    <property type="protein sequence ID" value="MDI3321295.1"/>
    <property type="molecule type" value="Genomic_DNA"/>
</dbReference>
<evidence type="ECO:0000256" key="3">
    <source>
        <dbReference type="ARBA" id="ARBA00023295"/>
    </source>
</evidence>
<dbReference type="InterPro" id="IPR008979">
    <property type="entry name" value="Galactose-bd-like_sf"/>
</dbReference>
<dbReference type="Pfam" id="PF21317">
    <property type="entry name" value="BetaGal_ABD_1"/>
    <property type="match status" value="1"/>
</dbReference>
<dbReference type="SUPFAM" id="SSF51445">
    <property type="entry name" value="(Trans)glycosidases"/>
    <property type="match status" value="1"/>
</dbReference>
<feature type="chain" id="PRO_5045133095" evidence="5">
    <location>
        <begin position="21"/>
        <end position="600"/>
    </location>
</feature>
<dbReference type="PRINTS" id="PR00742">
    <property type="entry name" value="GLHYDRLASE35"/>
</dbReference>
<keyword evidence="2 9" id="KW-0378">Hydrolase</keyword>
<comment type="similarity">
    <text evidence="1 4">Belongs to the glycosyl hydrolase 35 family.</text>
</comment>
<dbReference type="EC" id="3.2.1.23" evidence="9"/>
<dbReference type="InterPro" id="IPR026283">
    <property type="entry name" value="B-gal_1-like"/>
</dbReference>
<reference evidence="9 10" key="1">
    <citation type="submission" date="2023-05" db="EMBL/GenBank/DDBJ databases">
        <title>Genome sequence of Pinibacter sp. MAH-24.</title>
        <authorList>
            <person name="Huq M.A."/>
        </authorList>
    </citation>
    <scope>NUCLEOTIDE SEQUENCE [LARGE SCALE GENOMIC DNA]</scope>
    <source>
        <strain evidence="9 10">MAH-24</strain>
    </source>
</reference>
<keyword evidence="10" id="KW-1185">Reference proteome</keyword>
<dbReference type="Pfam" id="PF21467">
    <property type="entry name" value="BetaGal_gal-bd"/>
    <property type="match status" value="1"/>
</dbReference>
<dbReference type="InterPro" id="IPR001944">
    <property type="entry name" value="Glycoside_Hdrlase_35"/>
</dbReference>